<gene>
    <name evidence="1" type="ORF">T10_1245</name>
</gene>
<feature type="non-terminal residue" evidence="1">
    <location>
        <position position="384"/>
    </location>
</feature>
<proteinExistence type="predicted"/>
<dbReference type="Proteomes" id="UP000054843">
    <property type="component" value="Unassembled WGS sequence"/>
</dbReference>
<evidence type="ECO:0000313" key="1">
    <source>
        <dbReference type="EMBL" id="KRZ65629.1"/>
    </source>
</evidence>
<dbReference type="STRING" id="268474.A0A0V1M1F9"/>
<keyword evidence="2" id="KW-1185">Reference proteome</keyword>
<dbReference type="AlphaFoldDB" id="A0A0V1M1F9"/>
<evidence type="ECO:0000313" key="2">
    <source>
        <dbReference type="Proteomes" id="UP000054843"/>
    </source>
</evidence>
<protein>
    <submittedName>
        <fullName evidence="1">Uncharacterized protein</fullName>
    </submittedName>
</protein>
<comment type="caution">
    <text evidence="1">The sequence shown here is derived from an EMBL/GenBank/DDBJ whole genome shotgun (WGS) entry which is preliminary data.</text>
</comment>
<dbReference type="EMBL" id="JYDO01000318">
    <property type="protein sequence ID" value="KRZ65629.1"/>
    <property type="molecule type" value="Genomic_DNA"/>
</dbReference>
<sequence length="384" mass="44212">MIDDMVLDKFLHSPLLENDNIAERVWLKDGKDYAEFKKEALNFCSDWLKGNRFVQVGLIHLDGNNNLPEGCSVRCHCMVQNVRGNYDSFVGDASTLDTRTVYICINIPGETSWVKEILRQQYNFRILHVWKRVMNTHKINELKLMMAKVAPNNLVRKRDGEMYKLEKKNEAKNELTYIFGKRRSKITVGPHHLRSSFRHYVFTQILHCSHAVLDCVSLKAQVWTCPDRLTSLEQARLLTFAACAFWRNHECLISANTCRFFSYIPLMPYKSTQLPESCKGYHRPSTDLHVKYLSRIYFYICLIDSSFRHYVFTQILRCSHAVLDCASLKAEVWSYPDMSGLVDQSGSSVWNRGTGAAVDQLPGCSASFLFTLIISSGYLASHFD</sequence>
<accession>A0A0V1M1F9</accession>
<reference evidence="1 2" key="1">
    <citation type="submission" date="2015-01" db="EMBL/GenBank/DDBJ databases">
        <title>Evolution of Trichinella species and genotypes.</title>
        <authorList>
            <person name="Korhonen P.K."/>
            <person name="Edoardo P."/>
            <person name="Giuseppe L.R."/>
            <person name="Gasser R.B."/>
        </authorList>
    </citation>
    <scope>NUCLEOTIDE SEQUENCE [LARGE SCALE GENOMIC DNA]</scope>
    <source>
        <strain evidence="1">ISS1980</strain>
    </source>
</reference>
<organism evidence="1 2">
    <name type="scientific">Trichinella papuae</name>
    <dbReference type="NCBI Taxonomy" id="268474"/>
    <lineage>
        <taxon>Eukaryota</taxon>
        <taxon>Metazoa</taxon>
        <taxon>Ecdysozoa</taxon>
        <taxon>Nematoda</taxon>
        <taxon>Enoplea</taxon>
        <taxon>Dorylaimia</taxon>
        <taxon>Trichinellida</taxon>
        <taxon>Trichinellidae</taxon>
        <taxon>Trichinella</taxon>
    </lineage>
</organism>
<name>A0A0V1M1F9_9BILA</name>